<dbReference type="InterPro" id="IPR011009">
    <property type="entry name" value="Kinase-like_dom_sf"/>
</dbReference>
<dbReference type="Gene3D" id="1.10.510.10">
    <property type="entry name" value="Transferase(Phosphotransferase) domain 1"/>
    <property type="match status" value="1"/>
</dbReference>
<dbReference type="InterPro" id="IPR053083">
    <property type="entry name" value="TF_kinase-domain_protein"/>
</dbReference>
<evidence type="ECO:0000256" key="1">
    <source>
        <dbReference type="PROSITE-ProRule" id="PRU10141"/>
    </source>
</evidence>
<dbReference type="SUPFAM" id="SSF56112">
    <property type="entry name" value="Protein kinase-like (PK-like)"/>
    <property type="match status" value="1"/>
</dbReference>
<gene>
    <name evidence="3" type="ORF">Daus18300_010816</name>
</gene>
<name>A0ABR3W909_9PEZI</name>
<dbReference type="PROSITE" id="PS00107">
    <property type="entry name" value="PROTEIN_KINASE_ATP"/>
    <property type="match status" value="1"/>
</dbReference>
<proteinExistence type="predicted"/>
<evidence type="ECO:0000259" key="2">
    <source>
        <dbReference type="PROSITE" id="PS50011"/>
    </source>
</evidence>
<accession>A0ABR3W909</accession>
<keyword evidence="1" id="KW-0067">ATP-binding</keyword>
<keyword evidence="1" id="KW-0547">Nucleotide-binding</keyword>
<keyword evidence="4" id="KW-1185">Reference proteome</keyword>
<feature type="domain" description="Protein kinase" evidence="2">
    <location>
        <begin position="52"/>
        <end position="410"/>
    </location>
</feature>
<dbReference type="PANTHER" id="PTHR44305:SF24">
    <property type="entry name" value="TYROSINE-PROTEIN KINASE C03B1.5-RELATED"/>
    <property type="match status" value="1"/>
</dbReference>
<dbReference type="PANTHER" id="PTHR44305">
    <property type="entry name" value="SI:DKEY-192D15.2-RELATED"/>
    <property type="match status" value="1"/>
</dbReference>
<evidence type="ECO:0000313" key="4">
    <source>
        <dbReference type="Proteomes" id="UP001583177"/>
    </source>
</evidence>
<sequence>MRQFRPDVPPGRQLVLYHLVPGQTDPVRLLRANGDIISGRNPIMRSLNPLGFRFRKVLGQGGGGMAVLVEFQDQTGEMDEWVIKVPNRGTDMGREASNMRLMVGARHMVQRKFIHIPGQAEDADPEGLNGDARDSIYAMELLRHGSVDGLLHKISEQNLKLRDDELWMIFHCLFRACVALAYPGRSSGGLNPRTVQIPLRDEVIPQNVPVETASSLIHFDIDPDNIQQDSDGWIVMIGDFDSDPGSHTHEVAPVFKIGDLGSGFRLDEIEQYRDDTVRMLQSRKMGKVENHVPEQFTKDWDYLDGPPSRTNEPVAGKYSWNSNLYAIGNVMWQLLTHSCTLLPPNPVYLDFDPDGYTTVTGTSYGADLLLSAIADEYDQPLRCLIAWCMMENPANRPTLRHTERMIMENLRIYARDGDPNTAGRTRISDIIANPSLPPPDPVAQLAGQFSQALRWGADNAGPFDAGIVRVGPVPADRSDGSSGARSRARNAVRGARNVLRGNRIRNLARRAGQSVRRVFNGAVRRLTRPNRMTRVGSGNGNVQRGSATVYRRGQPRMADMNAWQVAMASIGMAYPETIGINF</sequence>
<protein>
    <recommendedName>
        <fullName evidence="2">Protein kinase domain-containing protein</fullName>
    </recommendedName>
</protein>
<feature type="binding site" evidence="1">
    <location>
        <position position="84"/>
    </location>
    <ligand>
        <name>ATP</name>
        <dbReference type="ChEBI" id="CHEBI:30616"/>
    </ligand>
</feature>
<comment type="caution">
    <text evidence="3">The sequence shown here is derived from an EMBL/GenBank/DDBJ whole genome shotgun (WGS) entry which is preliminary data.</text>
</comment>
<dbReference type="Proteomes" id="UP001583177">
    <property type="component" value="Unassembled WGS sequence"/>
</dbReference>
<dbReference type="InterPro" id="IPR017441">
    <property type="entry name" value="Protein_kinase_ATP_BS"/>
</dbReference>
<evidence type="ECO:0000313" key="3">
    <source>
        <dbReference type="EMBL" id="KAL1856331.1"/>
    </source>
</evidence>
<organism evidence="3 4">
    <name type="scientific">Diaporthe australafricana</name>
    <dbReference type="NCBI Taxonomy" id="127596"/>
    <lineage>
        <taxon>Eukaryota</taxon>
        <taxon>Fungi</taxon>
        <taxon>Dikarya</taxon>
        <taxon>Ascomycota</taxon>
        <taxon>Pezizomycotina</taxon>
        <taxon>Sordariomycetes</taxon>
        <taxon>Sordariomycetidae</taxon>
        <taxon>Diaporthales</taxon>
        <taxon>Diaporthaceae</taxon>
        <taxon>Diaporthe</taxon>
    </lineage>
</organism>
<dbReference type="PROSITE" id="PS50011">
    <property type="entry name" value="PROTEIN_KINASE_DOM"/>
    <property type="match status" value="1"/>
</dbReference>
<dbReference type="EMBL" id="JAWRVE010000123">
    <property type="protein sequence ID" value="KAL1856331.1"/>
    <property type="molecule type" value="Genomic_DNA"/>
</dbReference>
<dbReference type="InterPro" id="IPR000719">
    <property type="entry name" value="Prot_kinase_dom"/>
</dbReference>
<reference evidence="3 4" key="1">
    <citation type="journal article" date="2024" name="IMA Fungus">
        <title>IMA Genome - F19 : A genome assembly and annotation guide to empower mycologists, including annotated draft genome sequences of Ceratocystis pirilliformis, Diaporthe australafricana, Fusarium ophioides, Paecilomyces lecythidis, and Sporothrix stenoceras.</title>
        <authorList>
            <person name="Aylward J."/>
            <person name="Wilson A.M."/>
            <person name="Visagie C.M."/>
            <person name="Spraker J."/>
            <person name="Barnes I."/>
            <person name="Buitendag C."/>
            <person name="Ceriani C."/>
            <person name="Del Mar Angel L."/>
            <person name="du Plessis D."/>
            <person name="Fuchs T."/>
            <person name="Gasser K."/>
            <person name="Kramer D."/>
            <person name="Li W."/>
            <person name="Munsamy K."/>
            <person name="Piso A."/>
            <person name="Price J.L."/>
            <person name="Sonnekus B."/>
            <person name="Thomas C."/>
            <person name="van der Nest A."/>
            <person name="van Dijk A."/>
            <person name="van Heerden A."/>
            <person name="van Vuuren N."/>
            <person name="Yilmaz N."/>
            <person name="Duong T.A."/>
            <person name="van der Merwe N.A."/>
            <person name="Wingfield M.J."/>
            <person name="Wingfield B.D."/>
        </authorList>
    </citation>
    <scope>NUCLEOTIDE SEQUENCE [LARGE SCALE GENOMIC DNA]</scope>
    <source>
        <strain evidence="3 4">CMW 18300</strain>
    </source>
</reference>